<evidence type="ECO:0000259" key="4">
    <source>
        <dbReference type="SMART" id="SM00382"/>
    </source>
</evidence>
<evidence type="ECO:0000256" key="3">
    <source>
        <dbReference type="HAMAP-Rule" id="MF_01111"/>
    </source>
</evidence>
<dbReference type="PANTHER" id="PTHR41930">
    <property type="entry name" value="UPF0200 PROTEIN MJ1399"/>
    <property type="match status" value="1"/>
</dbReference>
<feature type="binding site" evidence="3">
    <location>
        <begin position="16"/>
        <end position="23"/>
    </location>
    <ligand>
        <name>ATP</name>
        <dbReference type="ChEBI" id="CHEBI:30616"/>
    </ligand>
</feature>
<dbReference type="SMART" id="SM00382">
    <property type="entry name" value="AAA"/>
    <property type="match status" value="1"/>
</dbReference>
<feature type="domain" description="AAA+ ATPase" evidence="4">
    <location>
        <begin position="8"/>
        <end position="142"/>
    </location>
</feature>
<dbReference type="EMBL" id="BDMD01000018">
    <property type="protein sequence ID" value="GBF08701.1"/>
    <property type="molecule type" value="Genomic_DNA"/>
</dbReference>
<dbReference type="Gene3D" id="3.40.50.300">
    <property type="entry name" value="P-loop containing nucleotide triphosphate hydrolases"/>
    <property type="match status" value="1"/>
</dbReference>
<organism evidence="5 6">
    <name type="scientific">Aeropyrum pernix</name>
    <dbReference type="NCBI Taxonomy" id="56636"/>
    <lineage>
        <taxon>Archaea</taxon>
        <taxon>Thermoproteota</taxon>
        <taxon>Thermoprotei</taxon>
        <taxon>Desulfurococcales</taxon>
        <taxon>Desulfurococcaceae</taxon>
        <taxon>Aeropyrum</taxon>
    </lineage>
</organism>
<proteinExistence type="inferred from homology"/>
<evidence type="ECO:0000256" key="2">
    <source>
        <dbReference type="ARBA" id="ARBA00022840"/>
    </source>
</evidence>
<keyword evidence="1 3" id="KW-0547">Nucleotide-binding</keyword>
<keyword evidence="2 3" id="KW-0067">ATP-binding</keyword>
<dbReference type="Pfam" id="PF13207">
    <property type="entry name" value="AAA_17"/>
    <property type="match status" value="1"/>
</dbReference>
<dbReference type="PANTHER" id="PTHR41930:SF1">
    <property type="entry name" value="DEPHOSPHO-COA KINASE"/>
    <property type="match status" value="1"/>
</dbReference>
<name>A0A401H8G2_AERPX</name>
<dbReference type="InterPro" id="IPR003593">
    <property type="entry name" value="AAA+_ATPase"/>
</dbReference>
<protein>
    <recommendedName>
        <fullName evidence="3">UPF0200 protein apy_04260</fullName>
    </recommendedName>
</protein>
<comment type="caution">
    <text evidence="5">The sequence shown here is derived from an EMBL/GenBank/DDBJ whole genome shotgun (WGS) entry which is preliminary data.</text>
</comment>
<dbReference type="InterPro" id="IPR022970">
    <property type="entry name" value="NTP_hydrolase-rel"/>
</dbReference>
<dbReference type="GO" id="GO:0005524">
    <property type="term" value="F:ATP binding"/>
    <property type="evidence" value="ECO:0007669"/>
    <property type="project" value="UniProtKB-UniRule"/>
</dbReference>
<evidence type="ECO:0000313" key="5">
    <source>
        <dbReference type="EMBL" id="GBF08701.1"/>
    </source>
</evidence>
<dbReference type="Proteomes" id="UP000291213">
    <property type="component" value="Unassembled WGS sequence"/>
</dbReference>
<dbReference type="HAMAP" id="MF_01111">
    <property type="entry name" value="UPF0200"/>
    <property type="match status" value="1"/>
</dbReference>
<dbReference type="AlphaFoldDB" id="A0A401H8G2"/>
<comment type="similarity">
    <text evidence="3">Belongs to the UPF0200 family.</text>
</comment>
<sequence length="190" mass="20846">MGALASPNRLIVAVTGLPGSGKSVVARIVAEELGLEVKVMGDVVREETMKRGLEPTPENVERVARMLREELGRAAVAKLLAERLEPGKSYVLDGLRSVEEAEVLARAGWRVFIIGVYAPRKQRLERLMRRRRSGETVWEILELRDASNIELGVGEALALSDYLIVNTGSLEDLEFEARRAARVAVCGGDP</sequence>
<accession>A0A401H8G2</accession>
<dbReference type="SUPFAM" id="SSF52540">
    <property type="entry name" value="P-loop containing nucleoside triphosphate hydrolases"/>
    <property type="match status" value="1"/>
</dbReference>
<reference evidence="5 6" key="1">
    <citation type="submission" date="2017-02" db="EMBL/GenBank/DDBJ databases">
        <title>isolation and characterization of a novel temperate virus Aeropyrum globular virus 1 infecting hyperthermophilic archaeon Aeropyrum.</title>
        <authorList>
            <person name="Yumiya M."/>
            <person name="Yoshida T."/>
            <person name="Sako Y."/>
        </authorList>
    </citation>
    <scope>NUCLEOTIDE SEQUENCE [LARGE SCALE GENOMIC DNA]</scope>
    <source>
        <strain evidence="5 6">YK1-12-2013</strain>
    </source>
</reference>
<evidence type="ECO:0000256" key="1">
    <source>
        <dbReference type="ARBA" id="ARBA00022741"/>
    </source>
</evidence>
<dbReference type="InterPro" id="IPR027417">
    <property type="entry name" value="P-loop_NTPase"/>
</dbReference>
<evidence type="ECO:0000313" key="6">
    <source>
        <dbReference type="Proteomes" id="UP000291213"/>
    </source>
</evidence>
<gene>
    <name evidence="5" type="ORF">apy_04260</name>
</gene>